<evidence type="ECO:0000313" key="4">
    <source>
        <dbReference type="Proteomes" id="UP001041814"/>
    </source>
</evidence>
<evidence type="ECO:0000313" key="3">
    <source>
        <dbReference type="EMBL" id="MBK1712487.1"/>
    </source>
</evidence>
<evidence type="ECO:0000259" key="1">
    <source>
        <dbReference type="Pfam" id="PF00534"/>
    </source>
</evidence>
<feature type="domain" description="Glycosyl transferase family 1" evidence="1">
    <location>
        <begin position="208"/>
        <end position="379"/>
    </location>
</feature>
<proteinExistence type="predicted"/>
<accession>A0ABS1DUP5</accession>
<reference evidence="3" key="2">
    <citation type="journal article" date="2020" name="Microorganisms">
        <title>Osmotic Adaptation and Compatible Solute Biosynthesis of Phototrophic Bacteria as Revealed from Genome Analyses.</title>
        <authorList>
            <person name="Imhoff J.F."/>
            <person name="Rahn T."/>
            <person name="Kunzel S."/>
            <person name="Keller A."/>
            <person name="Neulinger S.C."/>
        </authorList>
    </citation>
    <scope>NUCLEOTIDE SEQUENCE</scope>
    <source>
        <strain evidence="3">IM 151</strain>
    </source>
</reference>
<evidence type="ECO:0000259" key="2">
    <source>
        <dbReference type="Pfam" id="PF13439"/>
    </source>
</evidence>
<dbReference type="PANTHER" id="PTHR12526">
    <property type="entry name" value="GLYCOSYLTRANSFERASE"/>
    <property type="match status" value="1"/>
</dbReference>
<gene>
    <name evidence="3" type="ORF">CKO43_06795</name>
</gene>
<protein>
    <recommendedName>
        <fullName evidence="5">Glycosyltransferase involved in cell wall biosynthesis</fullName>
    </recommendedName>
</protein>
<keyword evidence="4" id="KW-1185">Reference proteome</keyword>
<dbReference type="InterPro" id="IPR001296">
    <property type="entry name" value="Glyco_trans_1"/>
</dbReference>
<dbReference type="Pfam" id="PF13439">
    <property type="entry name" value="Glyco_transf_4"/>
    <property type="match status" value="1"/>
</dbReference>
<feature type="domain" description="Glycosyltransferase subfamily 4-like N-terminal" evidence="2">
    <location>
        <begin position="33"/>
        <end position="200"/>
    </location>
</feature>
<dbReference type="PANTHER" id="PTHR12526:SF636">
    <property type="entry name" value="BLL3647 PROTEIN"/>
    <property type="match status" value="1"/>
</dbReference>
<dbReference type="CDD" id="cd03801">
    <property type="entry name" value="GT4_PimA-like"/>
    <property type="match status" value="1"/>
</dbReference>
<dbReference type="Proteomes" id="UP001041814">
    <property type="component" value="Unassembled WGS sequence"/>
</dbReference>
<sequence length="406" mass="43646">MALRASGHALLRLRSVAGHMKLLFVHAGAELYGADRILLELVGGLLQAGHECRVVLPGDGPLRPALEGVGAVVGLHNLGVLRRRYFTPAGLLNRALRLKRAVAFISGLIRDHGIEVVHTNTTAVFAGALAARRCGVPHVWHVHEITTRPHWYAALVARLLERWSQQVVTVSDATRRHLCALNPALVAKTATVYNGIDPARAVGGVRGRVRESHGWPADAIVVGMIGRINWWKGQGTLVDSAAVLLARRDDLRFLLVGGVFAGEEALREQLLAQVGALGPRAACVAVEDFRPDIADVLADIDVFVLPSIEPDPFPTVVLEAMAASKPIVAFGHGGVVEMVDGGRAGLLCPPVSAQALAQAIETLADSADERRRLGGLARQRVGERFTQRAFLDAFARVYRESLEARP</sequence>
<dbReference type="Pfam" id="PF00534">
    <property type="entry name" value="Glycos_transf_1"/>
    <property type="match status" value="1"/>
</dbReference>
<reference evidence="3" key="1">
    <citation type="submission" date="2017-08" db="EMBL/GenBank/DDBJ databases">
        <authorList>
            <person name="Imhoff J.F."/>
            <person name="Rahn T."/>
            <person name="Kuenzel S."/>
            <person name="Neulinger S.C."/>
        </authorList>
    </citation>
    <scope>NUCLEOTIDE SEQUENCE</scope>
    <source>
        <strain evidence="3">IM 151</strain>
    </source>
</reference>
<dbReference type="EMBL" id="NRRU01000019">
    <property type="protein sequence ID" value="MBK1712487.1"/>
    <property type="molecule type" value="Genomic_DNA"/>
</dbReference>
<dbReference type="InterPro" id="IPR028098">
    <property type="entry name" value="Glyco_trans_4-like_N"/>
</dbReference>
<dbReference type="Gene3D" id="3.40.50.2000">
    <property type="entry name" value="Glycogen Phosphorylase B"/>
    <property type="match status" value="2"/>
</dbReference>
<name>A0ABS1DUP5_RUBGE</name>
<comment type="caution">
    <text evidence="3">The sequence shown here is derived from an EMBL/GenBank/DDBJ whole genome shotgun (WGS) entry which is preliminary data.</text>
</comment>
<evidence type="ECO:0008006" key="5">
    <source>
        <dbReference type="Google" id="ProtNLM"/>
    </source>
</evidence>
<dbReference type="SUPFAM" id="SSF53756">
    <property type="entry name" value="UDP-Glycosyltransferase/glycogen phosphorylase"/>
    <property type="match status" value="1"/>
</dbReference>
<organism evidence="3 4">
    <name type="scientific">Rubrivivax gelatinosus</name>
    <name type="common">Rhodocyclus gelatinosus</name>
    <name type="synonym">Rhodopseudomonas gelatinosa</name>
    <dbReference type="NCBI Taxonomy" id="28068"/>
    <lineage>
        <taxon>Bacteria</taxon>
        <taxon>Pseudomonadati</taxon>
        <taxon>Pseudomonadota</taxon>
        <taxon>Betaproteobacteria</taxon>
        <taxon>Burkholderiales</taxon>
        <taxon>Sphaerotilaceae</taxon>
        <taxon>Rubrivivax</taxon>
    </lineage>
</organism>